<dbReference type="InterPro" id="IPR024020">
    <property type="entry name" value="Anit_sigma_mycothiol_RsrA"/>
</dbReference>
<dbReference type="EMBL" id="CAFBMH010000055">
    <property type="protein sequence ID" value="CAB4912151.1"/>
    <property type="molecule type" value="Genomic_DNA"/>
</dbReference>
<dbReference type="EMBL" id="CAEZYR010000044">
    <property type="protein sequence ID" value="CAB4743866.1"/>
    <property type="molecule type" value="Genomic_DNA"/>
</dbReference>
<reference evidence="4" key="1">
    <citation type="submission" date="2020-05" db="EMBL/GenBank/DDBJ databases">
        <authorList>
            <person name="Chiriac C."/>
            <person name="Salcher M."/>
            <person name="Ghai R."/>
            <person name="Kavagutti S V."/>
        </authorList>
    </citation>
    <scope>NUCLEOTIDE SEQUENCE</scope>
</reference>
<dbReference type="NCBIfam" id="TIGR03988">
    <property type="entry name" value="antisig_RsrA"/>
    <property type="match status" value="1"/>
</dbReference>
<evidence type="ECO:0000313" key="3">
    <source>
        <dbReference type="EMBL" id="CAB4834995.1"/>
    </source>
</evidence>
<dbReference type="AlphaFoldDB" id="A0A6J7GUL7"/>
<dbReference type="InterPro" id="IPR027383">
    <property type="entry name" value="Znf_put"/>
</dbReference>
<evidence type="ECO:0000259" key="1">
    <source>
        <dbReference type="Pfam" id="PF13490"/>
    </source>
</evidence>
<gene>
    <name evidence="2" type="ORF">UFOPK2754_01370</name>
    <name evidence="3" type="ORF">UFOPK3139_02267</name>
    <name evidence="4" type="ORF">UFOPK3543_01578</name>
</gene>
<evidence type="ECO:0000313" key="2">
    <source>
        <dbReference type="EMBL" id="CAB4743866.1"/>
    </source>
</evidence>
<protein>
    <submittedName>
        <fullName evidence="4">Unannotated protein</fullName>
    </submittedName>
</protein>
<feature type="domain" description="Putative zinc-finger" evidence="1">
    <location>
        <begin position="5"/>
        <end position="38"/>
    </location>
</feature>
<evidence type="ECO:0000313" key="4">
    <source>
        <dbReference type="EMBL" id="CAB4912151.1"/>
    </source>
</evidence>
<organism evidence="4">
    <name type="scientific">freshwater metagenome</name>
    <dbReference type="NCBI Taxonomy" id="449393"/>
    <lineage>
        <taxon>unclassified sequences</taxon>
        <taxon>metagenomes</taxon>
        <taxon>ecological metagenomes</taxon>
    </lineage>
</organism>
<name>A0A6J7GUL7_9ZZZZ</name>
<sequence>MTDPCEEALHELYHFLDGELTDERRTLITSHLDGCTTCLGAFDFETELRHVVAERCRDSVPEELRLRIAALIEHERFEASE</sequence>
<dbReference type="EMBL" id="CAFABA010000109">
    <property type="protein sequence ID" value="CAB4834995.1"/>
    <property type="molecule type" value="Genomic_DNA"/>
</dbReference>
<proteinExistence type="predicted"/>
<accession>A0A6J7GUL7</accession>
<dbReference type="Pfam" id="PF13490">
    <property type="entry name" value="zf-HC2"/>
    <property type="match status" value="1"/>
</dbReference>